<accession>A0ABW4XFM1</accession>
<proteinExistence type="predicted"/>
<evidence type="ECO:0000256" key="1">
    <source>
        <dbReference type="SAM" id="SignalP"/>
    </source>
</evidence>
<keyword evidence="3" id="KW-1185">Reference proteome</keyword>
<organism evidence="2 3">
    <name type="scientific">Blastococcus deserti</name>
    <dbReference type="NCBI Taxonomy" id="2259033"/>
    <lineage>
        <taxon>Bacteria</taxon>
        <taxon>Bacillati</taxon>
        <taxon>Actinomycetota</taxon>
        <taxon>Actinomycetes</taxon>
        <taxon>Geodermatophilales</taxon>
        <taxon>Geodermatophilaceae</taxon>
        <taxon>Blastococcus</taxon>
    </lineage>
</organism>
<dbReference type="RefSeq" id="WP_376877977.1">
    <property type="nucleotide sequence ID" value="NZ_JBHUHP010000015.1"/>
</dbReference>
<sequence>MKLSKRASVIALFLVAVVAGGVASAAWLVSGTGTASSQAASAVSLTVTAGTPTASLYPKPAAGYGSGTVGAVQAKVDNPNPFPVQLTSATIGAVSITPLSGRTCAASNVVGLGTIALATPVLLPASSTGTVVTVPGALEMISTAENGCQGAGITAQVTLSGASA</sequence>
<protein>
    <recommendedName>
        <fullName evidence="4">Ribosomally synthesized peptide with SipW-like signal peptide</fullName>
    </recommendedName>
</protein>
<name>A0ABW4XFM1_9ACTN</name>
<evidence type="ECO:0008006" key="4">
    <source>
        <dbReference type="Google" id="ProtNLM"/>
    </source>
</evidence>
<dbReference type="Proteomes" id="UP001597402">
    <property type="component" value="Unassembled WGS sequence"/>
</dbReference>
<dbReference type="EMBL" id="JBHUHP010000015">
    <property type="protein sequence ID" value="MFD2093004.1"/>
    <property type="molecule type" value="Genomic_DNA"/>
</dbReference>
<keyword evidence="1" id="KW-0732">Signal</keyword>
<evidence type="ECO:0000313" key="3">
    <source>
        <dbReference type="Proteomes" id="UP001597402"/>
    </source>
</evidence>
<feature type="signal peptide" evidence="1">
    <location>
        <begin position="1"/>
        <end position="25"/>
    </location>
</feature>
<reference evidence="3" key="1">
    <citation type="journal article" date="2019" name="Int. J. Syst. Evol. Microbiol.">
        <title>The Global Catalogue of Microorganisms (GCM) 10K type strain sequencing project: providing services to taxonomists for standard genome sequencing and annotation.</title>
        <authorList>
            <consortium name="The Broad Institute Genomics Platform"/>
            <consortium name="The Broad Institute Genome Sequencing Center for Infectious Disease"/>
            <person name="Wu L."/>
            <person name="Ma J."/>
        </authorList>
    </citation>
    <scope>NUCLEOTIDE SEQUENCE [LARGE SCALE GENOMIC DNA]</scope>
    <source>
        <strain evidence="3">JCM 3338</strain>
    </source>
</reference>
<evidence type="ECO:0000313" key="2">
    <source>
        <dbReference type="EMBL" id="MFD2093004.1"/>
    </source>
</evidence>
<comment type="caution">
    <text evidence="2">The sequence shown here is derived from an EMBL/GenBank/DDBJ whole genome shotgun (WGS) entry which is preliminary data.</text>
</comment>
<gene>
    <name evidence="2" type="ORF">ACFSHS_15625</name>
</gene>
<feature type="chain" id="PRO_5045536888" description="Ribosomally synthesized peptide with SipW-like signal peptide" evidence="1">
    <location>
        <begin position="26"/>
        <end position="164"/>
    </location>
</feature>